<gene>
    <name evidence="2" type="ORF">DEIGR_400058</name>
</gene>
<evidence type="ECO:0000256" key="1">
    <source>
        <dbReference type="SAM" id="Phobius"/>
    </source>
</evidence>
<sequence>MEKLLIVMTASTLAANELTGAALPFTEGELWSLLFVLIAALFTAVSKEASKAARGPFKPARFWGNVGLGVMAGVCAPLLIEYVMQHWTGKPLTGGASVGLGILGAYAGRDFLKAAYSALLAVGQFAAKLKGLSINYDPDKVQRPNRKEGGGDDA</sequence>
<reference evidence="3" key="1">
    <citation type="submission" date="2015-11" db="EMBL/GenBank/DDBJ databases">
        <title>Draft Genome Sequence of the Radioresistant Bacterium Deinococcus grandis, Isolated from Freshwater Fish in Japan.</title>
        <authorList>
            <person name="Satoh K."/>
            <person name="Onodera T."/>
            <person name="Omoso K."/>
            <person name="Takeda-Yano K."/>
            <person name="Katayama T."/>
            <person name="Oono Y."/>
            <person name="Narumi I."/>
        </authorList>
    </citation>
    <scope>NUCLEOTIDE SEQUENCE [LARGE SCALE GENOMIC DNA]</scope>
    <source>
        <strain evidence="3">ATCC 43672</strain>
    </source>
</reference>
<feature type="transmembrane region" description="Helical" evidence="1">
    <location>
        <begin position="30"/>
        <end position="50"/>
    </location>
</feature>
<keyword evidence="1" id="KW-1133">Transmembrane helix</keyword>
<name>A0A124BSC3_9DEIO</name>
<evidence type="ECO:0008006" key="4">
    <source>
        <dbReference type="Google" id="ProtNLM"/>
    </source>
</evidence>
<protein>
    <recommendedName>
        <fullName evidence="4">Holin</fullName>
    </recommendedName>
</protein>
<dbReference type="RefSeq" id="WP_058980094.1">
    <property type="nucleotide sequence ID" value="NZ_BCMS01000006.1"/>
</dbReference>
<keyword evidence="1" id="KW-0472">Membrane</keyword>
<keyword evidence="3" id="KW-1185">Reference proteome</keyword>
<dbReference type="EMBL" id="BCMS01000006">
    <property type="protein sequence ID" value="GAQ23925.1"/>
    <property type="molecule type" value="Genomic_DNA"/>
</dbReference>
<dbReference type="AlphaFoldDB" id="A0A124BSC3"/>
<evidence type="ECO:0000313" key="3">
    <source>
        <dbReference type="Proteomes" id="UP000056209"/>
    </source>
</evidence>
<keyword evidence="1" id="KW-0812">Transmembrane</keyword>
<feature type="transmembrane region" description="Helical" evidence="1">
    <location>
        <begin position="62"/>
        <end position="80"/>
    </location>
</feature>
<accession>A0A124BSC3</accession>
<dbReference type="OrthoDB" id="69343at2"/>
<dbReference type="Proteomes" id="UP000056209">
    <property type="component" value="Unassembled WGS sequence"/>
</dbReference>
<comment type="caution">
    <text evidence="2">The sequence shown here is derived from an EMBL/GenBank/DDBJ whole genome shotgun (WGS) entry which is preliminary data.</text>
</comment>
<organism evidence="2 3">
    <name type="scientific">Deinococcus grandis</name>
    <dbReference type="NCBI Taxonomy" id="57498"/>
    <lineage>
        <taxon>Bacteria</taxon>
        <taxon>Thermotogati</taxon>
        <taxon>Deinococcota</taxon>
        <taxon>Deinococci</taxon>
        <taxon>Deinococcales</taxon>
        <taxon>Deinococcaceae</taxon>
        <taxon>Deinococcus</taxon>
    </lineage>
</organism>
<proteinExistence type="predicted"/>
<evidence type="ECO:0000313" key="2">
    <source>
        <dbReference type="EMBL" id="GAQ23925.1"/>
    </source>
</evidence>